<evidence type="ECO:0000259" key="2">
    <source>
        <dbReference type="Pfam" id="PF03050"/>
    </source>
</evidence>
<feature type="domain" description="Transposase IS66 central" evidence="2">
    <location>
        <begin position="354"/>
        <end position="493"/>
    </location>
</feature>
<gene>
    <name evidence="3" type="ORF">AVDCRST_MAG93-4775</name>
</gene>
<dbReference type="AlphaFoldDB" id="A0A6J4KEN1"/>
<sequence>MLDTLDLTSIPDERSRDLVRQLLNLIETLSSELRAAQAENQHLRDEINRLKGEHAKPTIKGKTSKPSSSDHSSERERRQPVERRKRSKRDFILIDREQTLTLDRASLPPDALFKGYVDVIVQDIALRTDNVCFHKEKYYAPSTAQTYLAPLPPGYSGEFGPGLKALTQVFYTACQMSEPKILEFFEHVGIHISHGTISNLLIKDQHAFHAEKDAVYLAGLRSSPWQHIDDTATRVNGQNQHCHIVCNPLYTIYHTTAAKDRMTVLDVLRNGQPRSFRLDDDALAYLDAVGIAAKRRKQLEHLPRDQMLDEASVMGLLDEHLPGVGAQTRKRILEALAVSAYHAQTEVPVVRVLVCDDAPQFTWLTDEMALCWVHAGRHFKKLLPSVALHQEYLEQFQSKFWAYYHELRQYQEQPSEEERVRLEADFDEVFATRTGYWALDERIMMTGLKKAQLLMMLRHPEVPLHNNAAELGARQRVRKRDVSLGPRTADGSKAWDTFMSLAATTKKLGVSFYRYMHDRISEANEVPWLAVLIDEQAQGLSLGSSWNRA</sequence>
<feature type="compositionally biased region" description="Basic and acidic residues" evidence="1">
    <location>
        <begin position="71"/>
        <end position="82"/>
    </location>
</feature>
<evidence type="ECO:0000256" key="1">
    <source>
        <dbReference type="SAM" id="MobiDB-lite"/>
    </source>
</evidence>
<dbReference type="InterPro" id="IPR004291">
    <property type="entry name" value="Transposase_IS66_central"/>
</dbReference>
<accession>A0A6J4KEN1</accession>
<dbReference type="EMBL" id="CADCTR010001605">
    <property type="protein sequence ID" value="CAA9303680.1"/>
    <property type="molecule type" value="Genomic_DNA"/>
</dbReference>
<dbReference type="InterPro" id="IPR052344">
    <property type="entry name" value="Transposase-related"/>
</dbReference>
<reference evidence="3" key="1">
    <citation type="submission" date="2020-02" db="EMBL/GenBank/DDBJ databases">
        <authorList>
            <person name="Meier V. D."/>
        </authorList>
    </citation>
    <scope>NUCLEOTIDE SEQUENCE</scope>
    <source>
        <strain evidence="3">AVDCRST_MAG93</strain>
    </source>
</reference>
<proteinExistence type="predicted"/>
<name>A0A6J4KEN1_9CHLR</name>
<protein>
    <recommendedName>
        <fullName evidence="2">Transposase IS66 central domain-containing protein</fullName>
    </recommendedName>
</protein>
<feature type="region of interest" description="Disordered" evidence="1">
    <location>
        <begin position="48"/>
        <end position="87"/>
    </location>
</feature>
<organism evidence="3">
    <name type="scientific">uncultured Chloroflexia bacterium</name>
    <dbReference type="NCBI Taxonomy" id="1672391"/>
    <lineage>
        <taxon>Bacteria</taxon>
        <taxon>Bacillati</taxon>
        <taxon>Chloroflexota</taxon>
        <taxon>Chloroflexia</taxon>
        <taxon>environmental samples</taxon>
    </lineage>
</organism>
<evidence type="ECO:0000313" key="3">
    <source>
        <dbReference type="EMBL" id="CAA9303680.1"/>
    </source>
</evidence>
<dbReference type="PANTHER" id="PTHR33678">
    <property type="entry name" value="BLL1576 PROTEIN"/>
    <property type="match status" value="1"/>
</dbReference>
<dbReference type="Pfam" id="PF03050">
    <property type="entry name" value="DDE_Tnp_IS66"/>
    <property type="match status" value="1"/>
</dbReference>